<evidence type="ECO:0000313" key="2">
    <source>
        <dbReference type="EMBL" id="MBL1092964.1"/>
    </source>
</evidence>
<evidence type="ECO:0000256" key="1">
    <source>
        <dbReference type="SAM" id="MobiDB-lite"/>
    </source>
</evidence>
<protein>
    <submittedName>
        <fullName evidence="2">Uncharacterized protein</fullName>
    </submittedName>
</protein>
<dbReference type="Proteomes" id="UP000629371">
    <property type="component" value="Unassembled WGS sequence"/>
</dbReference>
<keyword evidence="3" id="KW-1185">Reference proteome</keyword>
<proteinExistence type="predicted"/>
<gene>
    <name evidence="2" type="ORF">JK360_26950</name>
</gene>
<dbReference type="EMBL" id="JAERRI010000016">
    <property type="protein sequence ID" value="MBL1092964.1"/>
    <property type="molecule type" value="Genomic_DNA"/>
</dbReference>
<reference evidence="2 3" key="1">
    <citation type="submission" date="2021-01" db="EMBL/GenBank/DDBJ databases">
        <title>WGS of actinomycetes isolated from Thailand.</title>
        <authorList>
            <person name="Thawai C."/>
        </authorList>
    </citation>
    <scope>NUCLEOTIDE SEQUENCE [LARGE SCALE GENOMIC DNA]</scope>
    <source>
        <strain evidence="2 3">CH9-7</strain>
    </source>
</reference>
<name>A0ABS1MZ14_9ACTN</name>
<accession>A0ABS1MZ14</accession>
<feature type="region of interest" description="Disordered" evidence="1">
    <location>
        <begin position="1"/>
        <end position="25"/>
    </location>
</feature>
<comment type="caution">
    <text evidence="2">The sequence shown here is derived from an EMBL/GenBank/DDBJ whole genome shotgun (WGS) entry which is preliminary data.</text>
</comment>
<dbReference type="RefSeq" id="WP_201808458.1">
    <property type="nucleotide sequence ID" value="NZ_JAERRI010000016.1"/>
</dbReference>
<sequence length="81" mass="8732">MSDRNKAGKPVWFSGSKLAPDLSLPRNRKRFAAITEMPEPPAVLERSGVSAPVRARHFAVGATESALASMTSPTTVRQRPS</sequence>
<evidence type="ECO:0000313" key="3">
    <source>
        <dbReference type="Proteomes" id="UP000629371"/>
    </source>
</evidence>
<organism evidence="2 3">
    <name type="scientific">Streptomyces siderophoricus</name>
    <dbReference type="NCBI Taxonomy" id="2802281"/>
    <lineage>
        <taxon>Bacteria</taxon>
        <taxon>Bacillati</taxon>
        <taxon>Actinomycetota</taxon>
        <taxon>Actinomycetes</taxon>
        <taxon>Kitasatosporales</taxon>
        <taxon>Streptomycetaceae</taxon>
        <taxon>Streptomyces</taxon>
    </lineage>
</organism>